<keyword evidence="4" id="KW-0496">Mitochondrion</keyword>
<accession>A0A8H7PDT7</accession>
<dbReference type="AlphaFoldDB" id="A0A8H7PDT7"/>
<protein>
    <recommendedName>
        <fullName evidence="8">ATP11-domain-containing protein</fullName>
    </recommendedName>
</protein>
<evidence type="ECO:0008006" key="8">
    <source>
        <dbReference type="Google" id="ProtNLM"/>
    </source>
</evidence>
<evidence type="ECO:0000313" key="7">
    <source>
        <dbReference type="Proteomes" id="UP000654370"/>
    </source>
</evidence>
<keyword evidence="3" id="KW-0809">Transit peptide</keyword>
<feature type="coiled-coil region" evidence="5">
    <location>
        <begin position="81"/>
        <end position="120"/>
    </location>
</feature>
<dbReference type="Proteomes" id="UP000654370">
    <property type="component" value="Unassembled WGS sequence"/>
</dbReference>
<proteinExistence type="inferred from homology"/>
<organism evidence="6 7">
    <name type="scientific">Mortierella isabellina</name>
    <name type="common">Filamentous fungus</name>
    <name type="synonym">Umbelopsis isabellina</name>
    <dbReference type="NCBI Taxonomy" id="91625"/>
    <lineage>
        <taxon>Eukaryota</taxon>
        <taxon>Fungi</taxon>
        <taxon>Fungi incertae sedis</taxon>
        <taxon>Mucoromycota</taxon>
        <taxon>Mucoromycotina</taxon>
        <taxon>Umbelopsidomycetes</taxon>
        <taxon>Umbelopsidales</taxon>
        <taxon>Umbelopsidaceae</taxon>
        <taxon>Umbelopsis</taxon>
    </lineage>
</organism>
<comment type="subcellular location">
    <subcellularLocation>
        <location evidence="1">Mitochondrion</location>
    </subcellularLocation>
</comment>
<reference evidence="6" key="1">
    <citation type="submission" date="2020-12" db="EMBL/GenBank/DDBJ databases">
        <title>Metabolic potential, ecology and presence of endohyphal bacteria is reflected in genomic diversity of Mucoromycotina.</title>
        <authorList>
            <person name="Muszewska A."/>
            <person name="Okrasinska A."/>
            <person name="Steczkiewicz K."/>
            <person name="Drgas O."/>
            <person name="Orlowska M."/>
            <person name="Perlinska-Lenart U."/>
            <person name="Aleksandrzak-Piekarczyk T."/>
            <person name="Szatraj K."/>
            <person name="Zielenkiewicz U."/>
            <person name="Pilsyk S."/>
            <person name="Malc E."/>
            <person name="Mieczkowski P."/>
            <person name="Kruszewska J.S."/>
            <person name="Biernat P."/>
            <person name="Pawlowska J."/>
        </authorList>
    </citation>
    <scope>NUCLEOTIDE SEQUENCE</scope>
    <source>
        <strain evidence="6">WA0000067209</strain>
    </source>
</reference>
<evidence type="ECO:0000313" key="6">
    <source>
        <dbReference type="EMBL" id="KAG2172067.1"/>
    </source>
</evidence>
<gene>
    <name evidence="6" type="ORF">INT43_001544</name>
</gene>
<dbReference type="GO" id="GO:0033615">
    <property type="term" value="P:mitochondrial proton-transporting ATP synthase complex assembly"/>
    <property type="evidence" value="ECO:0007669"/>
    <property type="project" value="TreeGrafter"/>
</dbReference>
<evidence type="ECO:0000256" key="1">
    <source>
        <dbReference type="ARBA" id="ARBA00004173"/>
    </source>
</evidence>
<dbReference type="Pfam" id="PF06644">
    <property type="entry name" value="ATP11"/>
    <property type="match status" value="1"/>
</dbReference>
<evidence type="ECO:0000256" key="2">
    <source>
        <dbReference type="ARBA" id="ARBA00009116"/>
    </source>
</evidence>
<comment type="caution">
    <text evidence="6">The sequence shown here is derived from an EMBL/GenBank/DDBJ whole genome shotgun (WGS) entry which is preliminary data.</text>
</comment>
<sequence>MLARRCFETLRSTSKNVASPVRQQIRQAEVVSGFSPLIFSQNATTSIRRMATEAAKTKIDYDSKYAAKLREAAEKKGTKSVEELKQKMKTESDRIRIERNKAAEKAAKESAERHKAAEAAAAAEVTAAKRSPSQVAAVAKNPYDSSAPTLDKIVKIELLEKESPESIHKIWTEYHADKECITASIPAAVYGTLYQTSLKYPMFILPVPRDEGVEFFLLQFNYHQVQFTSLLEYKTKGEEARPYLTISHFPELIKTKDIVLMKGEISDTKLLSVPNAQYLAFALQQFYVTGGDKKKQLLETFHSKPQEFDYNEVIKEMENIV</sequence>
<evidence type="ECO:0000256" key="3">
    <source>
        <dbReference type="ARBA" id="ARBA00022946"/>
    </source>
</evidence>
<evidence type="ECO:0000256" key="4">
    <source>
        <dbReference type="ARBA" id="ARBA00023128"/>
    </source>
</evidence>
<dbReference type="GO" id="GO:0005739">
    <property type="term" value="C:mitochondrion"/>
    <property type="evidence" value="ECO:0007669"/>
    <property type="project" value="UniProtKB-SubCell"/>
</dbReference>
<dbReference type="OrthoDB" id="16535at2759"/>
<keyword evidence="5" id="KW-0175">Coiled coil</keyword>
<dbReference type="PANTHER" id="PTHR13126:SF0">
    <property type="entry name" value="ATP SYNTHASE MITOCHONDRIAL F1 COMPLEX ASSEMBLY FACTOR 1"/>
    <property type="match status" value="1"/>
</dbReference>
<name>A0A8H7PDT7_MORIS</name>
<comment type="similarity">
    <text evidence="2">Belongs to the ATP11 family.</text>
</comment>
<dbReference type="PANTHER" id="PTHR13126">
    <property type="entry name" value="CHAPERONE ATP11"/>
    <property type="match status" value="1"/>
</dbReference>
<keyword evidence="7" id="KW-1185">Reference proteome</keyword>
<evidence type="ECO:0000256" key="5">
    <source>
        <dbReference type="SAM" id="Coils"/>
    </source>
</evidence>
<dbReference type="InterPro" id="IPR010591">
    <property type="entry name" value="ATP11"/>
</dbReference>
<dbReference type="EMBL" id="JAEPQZ010000018">
    <property type="protein sequence ID" value="KAG2172067.1"/>
    <property type="molecule type" value="Genomic_DNA"/>
</dbReference>